<dbReference type="PANTHER" id="PTHR13114">
    <property type="entry name" value="MEDIATOR OF RNA POLYMERASE II TRANSCRIPTION SUBUNIT 17"/>
    <property type="match status" value="1"/>
</dbReference>
<accession>A0AAU9WWX0</accession>
<name>A0AAU9WWX0_9CNID</name>
<evidence type="ECO:0000256" key="6">
    <source>
        <dbReference type="RuleBase" id="RU364140"/>
    </source>
</evidence>
<evidence type="ECO:0000256" key="4">
    <source>
        <dbReference type="ARBA" id="ARBA00023163"/>
    </source>
</evidence>
<protein>
    <recommendedName>
        <fullName evidence="6">Mediator of RNA polymerase II transcription subunit 17</fullName>
    </recommendedName>
    <alternativeName>
        <fullName evidence="6">Mediator complex subunit 17</fullName>
    </alternativeName>
</protein>
<proteinExistence type="inferred from homology"/>
<comment type="caution">
    <text evidence="7">The sequence shown here is derived from an EMBL/GenBank/DDBJ whole genome shotgun (WGS) entry which is preliminary data.</text>
</comment>
<evidence type="ECO:0000256" key="5">
    <source>
        <dbReference type="ARBA" id="ARBA00023242"/>
    </source>
</evidence>
<dbReference type="PANTHER" id="PTHR13114:SF7">
    <property type="entry name" value="MEDIATOR OF RNA POLYMERASE II TRANSCRIPTION SUBUNIT 17"/>
    <property type="match status" value="1"/>
</dbReference>
<comment type="function">
    <text evidence="6">Component of the Mediator complex, a coactivator involved in the regulated transcription of nearly all RNA polymerase II-dependent genes. Mediator functions as a bridge to convey information from gene-specific regulatory proteins to the basal RNA polymerase II transcription machinery. Mediator is recruited to promoters by direct interactions with regulatory proteins and serves as a scaffold for the assembly of a functional preinitiation complex with RNA polymerase II and the general transcription factors.</text>
</comment>
<keyword evidence="8" id="KW-1185">Reference proteome</keyword>
<comment type="subunit">
    <text evidence="6">Component of the Mediator complex.</text>
</comment>
<sequence>MASGLAVNIAIESLLESEVEEISRDGQEKYVPQLSMSEKLAKLAHKIDFLSDVKGHKEDVEKEDDEKSLVTFQPSLWPWDSVRENLRKSLTEVCVLSDVLNVVRDKKYLVLDPVSQNQATPKPTLSLITKKKGLCNAADILLRGAQRMEDAVKERADHTSRHLGSNAKDFHSELMMLRKRWRLKRTGTSIMGDLTYRSAGSQFRNPGLFEVNKATIAEDKTEQSTPDNRALEVTVGSDLEGTAEIRVAIVESGKDLQIASVRGSLMSGCYDNMPTVIPSWQQKLESAQSNLFCKELFMQLSQGAYNTKENRPHFVMANEIRAEIFPGTDLCITYSCRKNSSEENSSKVAHKDKAPRAYSLEYSLHSLLRKQHLKAQSLQTPRPVTAYPMQGGSKRLCLAGASALTTSEVAPNLQSESLLETVLKVSRHKVLQKRAVEVIDDLKSRLNDPCITCHWSTVGSDTNTSATVHITSPEVGHLARSSFQLRVGVRGIRVVSADGVNVDLPTHPQDLEDFILSQVCNHRLLVAKSLAQSLGWHVIHCSRHVGTGAKERQGHVGGLMVKSPNGNKAVAVRTGPASGVSVLVRRPQLPNGVAPELLGDMNWGCLGGDFMEVHWSKMPGRTFVQKIFLLLAIEMY</sequence>
<evidence type="ECO:0000313" key="8">
    <source>
        <dbReference type="Proteomes" id="UP001159428"/>
    </source>
</evidence>
<dbReference type="GO" id="GO:0003712">
    <property type="term" value="F:transcription coregulator activity"/>
    <property type="evidence" value="ECO:0007669"/>
    <property type="project" value="InterPro"/>
</dbReference>
<reference evidence="7 8" key="1">
    <citation type="submission" date="2022-05" db="EMBL/GenBank/DDBJ databases">
        <authorList>
            <consortium name="Genoscope - CEA"/>
            <person name="William W."/>
        </authorList>
    </citation>
    <scope>NUCLEOTIDE SEQUENCE [LARGE SCALE GENOMIC DNA]</scope>
</reference>
<organism evidence="7 8">
    <name type="scientific">Pocillopora meandrina</name>
    <dbReference type="NCBI Taxonomy" id="46732"/>
    <lineage>
        <taxon>Eukaryota</taxon>
        <taxon>Metazoa</taxon>
        <taxon>Cnidaria</taxon>
        <taxon>Anthozoa</taxon>
        <taxon>Hexacorallia</taxon>
        <taxon>Scleractinia</taxon>
        <taxon>Astrocoeniina</taxon>
        <taxon>Pocilloporidae</taxon>
        <taxon>Pocillopora</taxon>
    </lineage>
</organism>
<dbReference type="InterPro" id="IPR019313">
    <property type="entry name" value="Mediator_Med17"/>
</dbReference>
<evidence type="ECO:0000256" key="1">
    <source>
        <dbReference type="ARBA" id="ARBA00004123"/>
    </source>
</evidence>
<dbReference type="GO" id="GO:0016592">
    <property type="term" value="C:mediator complex"/>
    <property type="evidence" value="ECO:0007669"/>
    <property type="project" value="InterPro"/>
</dbReference>
<keyword evidence="3 6" id="KW-0805">Transcription regulation</keyword>
<evidence type="ECO:0000313" key="7">
    <source>
        <dbReference type="EMBL" id="CAH3128893.1"/>
    </source>
</evidence>
<dbReference type="Pfam" id="PF10156">
    <property type="entry name" value="Med17"/>
    <property type="match status" value="1"/>
</dbReference>
<evidence type="ECO:0000256" key="3">
    <source>
        <dbReference type="ARBA" id="ARBA00023015"/>
    </source>
</evidence>
<evidence type="ECO:0000256" key="2">
    <source>
        <dbReference type="ARBA" id="ARBA00005635"/>
    </source>
</evidence>
<comment type="subcellular location">
    <subcellularLocation>
        <location evidence="1 6">Nucleus</location>
    </subcellularLocation>
</comment>
<keyword evidence="5 6" id="KW-0539">Nucleus</keyword>
<dbReference type="Proteomes" id="UP001159428">
    <property type="component" value="Unassembled WGS sequence"/>
</dbReference>
<keyword evidence="4 6" id="KW-0804">Transcription</keyword>
<dbReference type="GO" id="GO:0006357">
    <property type="term" value="P:regulation of transcription by RNA polymerase II"/>
    <property type="evidence" value="ECO:0007669"/>
    <property type="project" value="InterPro"/>
</dbReference>
<keyword evidence="6" id="KW-0010">Activator</keyword>
<comment type="similarity">
    <text evidence="2 6">Belongs to the Mediator complex subunit 17 family.</text>
</comment>
<dbReference type="AlphaFoldDB" id="A0AAU9WWX0"/>
<gene>
    <name evidence="6" type="primary">MED17</name>
    <name evidence="7" type="ORF">PMEA_00013159</name>
</gene>
<dbReference type="GO" id="GO:0070847">
    <property type="term" value="C:core mediator complex"/>
    <property type="evidence" value="ECO:0007669"/>
    <property type="project" value="TreeGrafter"/>
</dbReference>
<dbReference type="EMBL" id="CALNXJ010000023">
    <property type="protein sequence ID" value="CAH3128893.1"/>
    <property type="molecule type" value="Genomic_DNA"/>
</dbReference>